<dbReference type="OrthoDB" id="9770537at2"/>
<gene>
    <name evidence="3" type="ORF">DTL42_17040</name>
</gene>
<dbReference type="PANTHER" id="PTHR43353">
    <property type="entry name" value="SUCCINATE-SEMIALDEHYDE DEHYDROGENASE, MITOCHONDRIAL"/>
    <property type="match status" value="1"/>
</dbReference>
<accession>A0A368KRP1</accession>
<evidence type="ECO:0000256" key="1">
    <source>
        <dbReference type="ARBA" id="ARBA00023002"/>
    </source>
</evidence>
<feature type="domain" description="Aldehyde dehydrogenase" evidence="2">
    <location>
        <begin position="13"/>
        <end position="423"/>
    </location>
</feature>
<keyword evidence="1" id="KW-0560">Oxidoreductase</keyword>
<dbReference type="RefSeq" id="WP_114370146.1">
    <property type="nucleotide sequence ID" value="NZ_QPEX01000034.1"/>
</dbReference>
<dbReference type="Gene3D" id="3.40.605.10">
    <property type="entry name" value="Aldehyde Dehydrogenase, Chain A, domain 1"/>
    <property type="match status" value="1"/>
</dbReference>
<dbReference type="Gene3D" id="3.40.309.10">
    <property type="entry name" value="Aldehyde Dehydrogenase, Chain A, domain 2"/>
    <property type="match status" value="1"/>
</dbReference>
<proteinExistence type="predicted"/>
<sequence length="529" mass="55856">MSNTAPILLNGEWKAAQHSETFTAQNPITQEALPGSYPVSTWEDCDAALTAAAAAADELAPTSSGQIAQFLRRFADLMEQHRESLGQLASRESGLPAEHRLAGREMDRTTDQIRQAADAAEQRSWKQISIETKRDLRSMLAPIGPVAIFSPNNFPFSWNTLSGGDFASAIAAGNPVIAIANSAAPGTTQALAELAFQAAQAAELPAAMVQLLYRLNHEDGKRLVADPRLGATAFTGSTAAGLALKAAADQAGKPIYVSLSSVNPLVFLPGAIREHGEQLVNRYSNVCLKGTGQFCTQPGLAIVIDGEASQRFIAAITAKFNAATPGTLGSQKTLDNLVQQINVLKQAGGKVISDAGQAPGAGFSHPNTLFQVSGADFLASPQALQTEAFGNTALFVVCQDVAEAKSVIDALHGQLAGGIYSSTDGSDAAAYNELAPRLRRKVGRFMNDKMPNGMPVSIGMVHGGPFPASGHPGFTSVGIPHALRRFAMLQSYDQVRPAHLPEELKNKNPTGNLWRNINGTWTTADIPAD</sequence>
<dbReference type="InterPro" id="IPR016161">
    <property type="entry name" value="Ald_DH/histidinol_DH"/>
</dbReference>
<dbReference type="InterPro" id="IPR050740">
    <property type="entry name" value="Aldehyde_DH_Superfamily"/>
</dbReference>
<dbReference type="Pfam" id="PF00171">
    <property type="entry name" value="Aldedh"/>
    <property type="match status" value="1"/>
</dbReference>
<dbReference type="SUPFAM" id="SSF53720">
    <property type="entry name" value="ALDH-like"/>
    <property type="match status" value="1"/>
</dbReference>
<dbReference type="AlphaFoldDB" id="A0A368KRP1"/>
<comment type="caution">
    <text evidence="3">The sequence shown here is derived from an EMBL/GenBank/DDBJ whole genome shotgun (WGS) entry which is preliminary data.</text>
</comment>
<evidence type="ECO:0000259" key="2">
    <source>
        <dbReference type="Pfam" id="PF00171"/>
    </source>
</evidence>
<dbReference type="EMBL" id="QPEX01000034">
    <property type="protein sequence ID" value="RCS44627.1"/>
    <property type="molecule type" value="Genomic_DNA"/>
</dbReference>
<dbReference type="InterPro" id="IPR016162">
    <property type="entry name" value="Ald_DH_N"/>
</dbReference>
<organism evidence="3 4">
    <name type="scientific">Bremerella cremea</name>
    <dbReference type="NCBI Taxonomy" id="1031537"/>
    <lineage>
        <taxon>Bacteria</taxon>
        <taxon>Pseudomonadati</taxon>
        <taxon>Planctomycetota</taxon>
        <taxon>Planctomycetia</taxon>
        <taxon>Pirellulales</taxon>
        <taxon>Pirellulaceae</taxon>
        <taxon>Bremerella</taxon>
    </lineage>
</organism>
<protein>
    <submittedName>
        <fullName evidence="3">Aldehyde dehydrogenase family protein</fullName>
    </submittedName>
</protein>
<evidence type="ECO:0000313" key="4">
    <source>
        <dbReference type="Proteomes" id="UP000253562"/>
    </source>
</evidence>
<dbReference type="InterPro" id="IPR015590">
    <property type="entry name" value="Aldehyde_DH_dom"/>
</dbReference>
<evidence type="ECO:0000313" key="3">
    <source>
        <dbReference type="EMBL" id="RCS44627.1"/>
    </source>
</evidence>
<dbReference type="PANTHER" id="PTHR43353:SF3">
    <property type="entry name" value="ALDEHYDE DEHYDROGENASE-RELATED"/>
    <property type="match status" value="1"/>
</dbReference>
<dbReference type="Proteomes" id="UP000253562">
    <property type="component" value="Unassembled WGS sequence"/>
</dbReference>
<name>A0A368KRP1_9BACT</name>
<reference evidence="3 4" key="1">
    <citation type="submission" date="2018-07" db="EMBL/GenBank/DDBJ databases">
        <title>Comparative genomes isolates from brazilian mangrove.</title>
        <authorList>
            <person name="De Araujo J.E."/>
            <person name="Taketani R.G."/>
            <person name="Silva M.C.P."/>
            <person name="Lourenco M.V."/>
            <person name="Oliveira V.M."/>
            <person name="Andreote F.D."/>
        </authorList>
    </citation>
    <scope>NUCLEOTIDE SEQUENCE [LARGE SCALE GENOMIC DNA]</scope>
    <source>
        <strain evidence="3 4">HEX PRIS-MGV</strain>
    </source>
</reference>
<dbReference type="GO" id="GO:0016620">
    <property type="term" value="F:oxidoreductase activity, acting on the aldehyde or oxo group of donors, NAD or NADP as acceptor"/>
    <property type="evidence" value="ECO:0007669"/>
    <property type="project" value="InterPro"/>
</dbReference>
<dbReference type="InterPro" id="IPR016163">
    <property type="entry name" value="Ald_DH_C"/>
</dbReference>